<dbReference type="KEGG" id="htl:HPTL_0343"/>
<evidence type="ECO:0000313" key="2">
    <source>
        <dbReference type="Proteomes" id="UP000262004"/>
    </source>
</evidence>
<name>A0A2Z6DVZ5_HYDTE</name>
<evidence type="ECO:0000313" key="1">
    <source>
        <dbReference type="EMBL" id="BBD76611.1"/>
    </source>
</evidence>
<reference evidence="1 2" key="1">
    <citation type="submission" date="2018-04" db="EMBL/GenBank/DDBJ databases">
        <title>Complete genome sequence of Hydrogenophilus thermoluteolus TH-1.</title>
        <authorList>
            <person name="Arai H."/>
        </authorList>
    </citation>
    <scope>NUCLEOTIDE SEQUENCE [LARGE SCALE GENOMIC DNA]</scope>
    <source>
        <strain evidence="1 2">TH-1</strain>
    </source>
</reference>
<accession>A0A2Z6DVZ5</accession>
<proteinExistence type="predicted"/>
<evidence type="ECO:0008006" key="3">
    <source>
        <dbReference type="Google" id="ProtNLM"/>
    </source>
</evidence>
<gene>
    <name evidence="1" type="ORF">HPTL_0343</name>
</gene>
<protein>
    <recommendedName>
        <fullName evidence="3">Large ribosomal RNA subunit accumulation protein YceD</fullName>
    </recommendedName>
</protein>
<dbReference type="EMBL" id="AP018558">
    <property type="protein sequence ID" value="BBD76611.1"/>
    <property type="molecule type" value="Genomic_DNA"/>
</dbReference>
<dbReference type="RefSeq" id="WP_119334434.1">
    <property type="nucleotide sequence ID" value="NZ_AP018558.1"/>
</dbReference>
<keyword evidence="2" id="KW-1185">Reference proteome</keyword>
<dbReference type="Proteomes" id="UP000262004">
    <property type="component" value="Chromosome"/>
</dbReference>
<organism evidence="1 2">
    <name type="scientific">Hydrogenophilus thermoluteolus</name>
    <name type="common">Pseudomonas hydrogenothermophila</name>
    <dbReference type="NCBI Taxonomy" id="297"/>
    <lineage>
        <taxon>Bacteria</taxon>
        <taxon>Pseudomonadati</taxon>
        <taxon>Pseudomonadota</taxon>
        <taxon>Hydrogenophilia</taxon>
        <taxon>Hydrogenophilales</taxon>
        <taxon>Hydrogenophilaceae</taxon>
        <taxon>Hydrogenophilus</taxon>
    </lineage>
</organism>
<sequence length="166" mass="18280">MSEHPDLLAQVFDPVAFVRGDAPWSGKVAAARFARAAEQIGDLAATLDWRVEPERTPEGRAASRLRLEGVLPVVCPHCLAVAPWTVAIERLVVWYRSAAAIPEEELEEENWDARVMDEPITLLELLEEELLLAWPQGAVHDGCALPGPAQVGEPLSPFSVLLQMER</sequence>
<dbReference type="OrthoDB" id="5297600at2"/>
<dbReference type="AlphaFoldDB" id="A0A2Z6DVZ5"/>